<name>A0AAU8A041_9BURK</name>
<dbReference type="AlphaFoldDB" id="A0AAU8A041"/>
<sequence>MIKPKKPSPLADDATLNEYKKAQSHYIEKMFDTVVRESKAKTTSEVVIYLCEKYHPDFKIKQTRGAKTKWGDYLKAMLAVEVEFRRKESGSTKKAIRDLIDDPIWQRMFSKSKDSVGLAKEIIKDGKKGIYYKIARFEYLESVNKGYAVWSKEVKKIIDEALFRK</sequence>
<gene>
    <name evidence="1" type="ORF">NKE59_05260</name>
</gene>
<reference evidence="1" key="1">
    <citation type="submission" date="2022-06" db="EMBL/GenBank/DDBJ databases">
        <title>New Polynucleobacter species.</title>
        <authorList>
            <person name="Hahn M.W."/>
        </authorList>
    </citation>
    <scope>NUCLEOTIDE SEQUENCE</scope>
    <source>
        <strain evidence="1">UK-FUSCHL-C3</strain>
    </source>
</reference>
<accession>A0AAU8A041</accession>
<proteinExistence type="predicted"/>
<protein>
    <submittedName>
        <fullName evidence="1">Uncharacterized protein</fullName>
    </submittedName>
</protein>
<dbReference type="RefSeq" id="WP_353437915.1">
    <property type="nucleotide sequence ID" value="NZ_CP099959.1"/>
</dbReference>
<evidence type="ECO:0000313" key="1">
    <source>
        <dbReference type="EMBL" id="XCC56914.1"/>
    </source>
</evidence>
<dbReference type="EMBL" id="CP099959">
    <property type="protein sequence ID" value="XCC56914.1"/>
    <property type="molecule type" value="Genomic_DNA"/>
</dbReference>
<organism evidence="1">
    <name type="scientific">Polynucleobacter sp. UK-FUSCHL-C3</name>
    <dbReference type="NCBI Taxonomy" id="2955208"/>
    <lineage>
        <taxon>Bacteria</taxon>
        <taxon>Pseudomonadati</taxon>
        <taxon>Pseudomonadota</taxon>
        <taxon>Betaproteobacteria</taxon>
        <taxon>Burkholderiales</taxon>
        <taxon>Burkholderiaceae</taxon>
        <taxon>Polynucleobacter</taxon>
    </lineage>
</organism>